<dbReference type="AlphaFoldDB" id="A0A023CVT2"/>
<evidence type="ECO:0000313" key="2">
    <source>
        <dbReference type="Proteomes" id="UP000050961"/>
    </source>
</evidence>
<dbReference type="RefSeq" id="WP_235725560.1">
    <property type="nucleotide sequence ID" value="NZ_AYZF01000013.1"/>
</dbReference>
<dbReference type="EMBL" id="AYZF01000013">
    <property type="protein sequence ID" value="KRN06086.1"/>
    <property type="molecule type" value="Genomic_DNA"/>
</dbReference>
<reference evidence="1 2" key="1">
    <citation type="journal article" date="2015" name="Genome Announc.">
        <title>Expanding the biotechnology potential of lactobacilli through comparative genomics of 213 strains and associated genera.</title>
        <authorList>
            <person name="Sun Z."/>
            <person name="Harris H.M."/>
            <person name="McCann A."/>
            <person name="Guo C."/>
            <person name="Argimon S."/>
            <person name="Zhang W."/>
            <person name="Yang X."/>
            <person name="Jeffery I.B."/>
            <person name="Cooney J.C."/>
            <person name="Kagawa T.F."/>
            <person name="Liu W."/>
            <person name="Song Y."/>
            <person name="Salvetti E."/>
            <person name="Wrobel A."/>
            <person name="Rasinkangas P."/>
            <person name="Parkhill J."/>
            <person name="Rea M.C."/>
            <person name="O'Sullivan O."/>
            <person name="Ritari J."/>
            <person name="Douillard F.P."/>
            <person name="Paul Ross R."/>
            <person name="Yang R."/>
            <person name="Briner A.E."/>
            <person name="Felis G.E."/>
            <person name="de Vos W.M."/>
            <person name="Barrangou R."/>
            <person name="Klaenhammer T.R."/>
            <person name="Caufield P.W."/>
            <person name="Cui Y."/>
            <person name="Zhang H."/>
            <person name="O'Toole P.W."/>
        </authorList>
    </citation>
    <scope>NUCLEOTIDE SEQUENCE [LARGE SCALE GENOMIC DNA]</scope>
    <source>
        <strain evidence="1 2">DSM 21376</strain>
    </source>
</reference>
<name>A0A023CVT2_9LACO</name>
<accession>A0A023CVT2</accession>
<comment type="caution">
    <text evidence="1">The sequence shown here is derived from an EMBL/GenBank/DDBJ whole genome shotgun (WGS) entry which is preliminary data.</text>
</comment>
<proteinExistence type="predicted"/>
<protein>
    <submittedName>
        <fullName evidence="1">Uncharacterized protein</fullName>
    </submittedName>
</protein>
<evidence type="ECO:0000313" key="1">
    <source>
        <dbReference type="EMBL" id="KRN06086.1"/>
    </source>
</evidence>
<dbReference type="PATRIC" id="fig|1423806.3.peg.1297"/>
<sequence>MTDNIWLQTATRNLLALSINKSNFQKARNEWIYAGLEDNEYSNYTCKLCEHPDIRYEYTIRNINNENKMIVGSSCINKFVDTFEDNNETFYDEDNNIVTKNRIKTDKKNYWKKILSSALKDKFYDGEFQQSISDIIIEEEKLTINQAKYLINFYDSLSQNEQSAFRHIVKIKLRRDKHKGQYTDLNSNQKNLLI</sequence>
<gene>
    <name evidence="1" type="ORF">FD15_GL001276</name>
</gene>
<keyword evidence="2" id="KW-1185">Reference proteome</keyword>
<organism evidence="1 2">
    <name type="scientific">Liquorilactobacillus sucicola DSM 21376 = JCM 15457</name>
    <dbReference type="NCBI Taxonomy" id="1423806"/>
    <lineage>
        <taxon>Bacteria</taxon>
        <taxon>Bacillati</taxon>
        <taxon>Bacillota</taxon>
        <taxon>Bacilli</taxon>
        <taxon>Lactobacillales</taxon>
        <taxon>Lactobacillaceae</taxon>
        <taxon>Liquorilactobacillus</taxon>
    </lineage>
</organism>
<dbReference type="Proteomes" id="UP000050961">
    <property type="component" value="Unassembled WGS sequence"/>
</dbReference>